<dbReference type="Gene3D" id="3.30.710.10">
    <property type="entry name" value="Potassium Channel Kv1.1, Chain A"/>
    <property type="match status" value="1"/>
</dbReference>
<dbReference type="Proteomes" id="UP000008370">
    <property type="component" value="Unassembled WGS sequence"/>
</dbReference>
<dbReference type="PROSITE" id="PS50097">
    <property type="entry name" value="BTB"/>
    <property type="match status" value="1"/>
</dbReference>
<dbReference type="GeneID" id="18917174"/>
<dbReference type="InterPro" id="IPR011333">
    <property type="entry name" value="SKP1/BTB/POZ_sf"/>
</dbReference>
<dbReference type="CDD" id="cd18186">
    <property type="entry name" value="BTB_POZ_ZBTB_KLHL-like"/>
    <property type="match status" value="1"/>
</dbReference>
<evidence type="ECO:0000259" key="1">
    <source>
        <dbReference type="PROSITE" id="PS50097"/>
    </source>
</evidence>
<dbReference type="OrthoDB" id="6359816at2759"/>
<name>K5W6R8_PHACS</name>
<dbReference type="InterPro" id="IPR000210">
    <property type="entry name" value="BTB/POZ_dom"/>
</dbReference>
<evidence type="ECO:0000313" key="3">
    <source>
        <dbReference type="Proteomes" id="UP000008370"/>
    </source>
</evidence>
<keyword evidence="3" id="KW-1185">Reference proteome</keyword>
<dbReference type="EMBL" id="JH930473">
    <property type="protein sequence ID" value="EKM54654.1"/>
    <property type="molecule type" value="Genomic_DNA"/>
</dbReference>
<accession>K5W6R8</accession>
<dbReference type="STRING" id="650164.K5W6R8"/>
<sequence length="312" mass="35502">MNSCVPSPASATPERITHQYFSDKDADVIIRSSDAVEFKMYKVILSKASPFFKDMFSLPQSPSVVDDRPSEFLDGVPVVDFSENNRTLDHLFRFLYPCPNPNLKSLDDVHAVLEAANKYQLEDVVLYARRTWNELASLEPLRAFAIACGRRWEEEARSAALLSLKEPVWPLQPPMAPEFKTISGDTVVRLMWYQRRCGEAAMQAALNPERMNRLFDASSCTHCLGPFSMTQTRRIRDWFALYTRQVAPCLEKQPSGRTATERGLVEGAIKHVFENAPCEVDMHCIERIRQIVQVFSDEVDKVVAQVPLELDL</sequence>
<dbReference type="InParanoid" id="K5W6R8"/>
<feature type="domain" description="BTB" evidence="1">
    <location>
        <begin position="26"/>
        <end position="96"/>
    </location>
</feature>
<dbReference type="RefSeq" id="XP_007397340.1">
    <property type="nucleotide sequence ID" value="XM_007397278.1"/>
</dbReference>
<reference evidence="2 3" key="1">
    <citation type="journal article" date="2012" name="BMC Genomics">
        <title>Comparative genomics of the white-rot fungi, Phanerochaete carnosa and P. chrysosporium, to elucidate the genetic basis of the distinct wood types they colonize.</title>
        <authorList>
            <person name="Suzuki H."/>
            <person name="MacDonald J."/>
            <person name="Syed K."/>
            <person name="Salamov A."/>
            <person name="Hori C."/>
            <person name="Aerts A."/>
            <person name="Henrissat B."/>
            <person name="Wiebenga A."/>
            <person name="vanKuyk P.A."/>
            <person name="Barry K."/>
            <person name="Lindquist E."/>
            <person name="LaButti K."/>
            <person name="Lapidus A."/>
            <person name="Lucas S."/>
            <person name="Coutinho P."/>
            <person name="Gong Y."/>
            <person name="Samejima M."/>
            <person name="Mahadevan R."/>
            <person name="Abou-Zaid M."/>
            <person name="de Vries R.P."/>
            <person name="Igarashi K."/>
            <person name="Yadav J.S."/>
            <person name="Grigoriev I.V."/>
            <person name="Master E.R."/>
        </authorList>
    </citation>
    <scope>NUCLEOTIDE SEQUENCE [LARGE SCALE GENOMIC DNA]</scope>
    <source>
        <strain evidence="2 3">HHB-10118-sp</strain>
    </source>
</reference>
<gene>
    <name evidence="2" type="ORF">PHACADRAFT_258646</name>
</gene>
<dbReference type="Pfam" id="PF00651">
    <property type="entry name" value="BTB"/>
    <property type="match status" value="1"/>
</dbReference>
<dbReference type="AlphaFoldDB" id="K5W6R8"/>
<evidence type="ECO:0000313" key="2">
    <source>
        <dbReference type="EMBL" id="EKM54654.1"/>
    </source>
</evidence>
<dbReference type="SUPFAM" id="SSF54695">
    <property type="entry name" value="POZ domain"/>
    <property type="match status" value="1"/>
</dbReference>
<proteinExistence type="predicted"/>
<dbReference type="SMART" id="SM00225">
    <property type="entry name" value="BTB"/>
    <property type="match status" value="1"/>
</dbReference>
<organism evidence="2 3">
    <name type="scientific">Phanerochaete carnosa (strain HHB-10118-sp)</name>
    <name type="common">White-rot fungus</name>
    <name type="synonym">Peniophora carnosa</name>
    <dbReference type="NCBI Taxonomy" id="650164"/>
    <lineage>
        <taxon>Eukaryota</taxon>
        <taxon>Fungi</taxon>
        <taxon>Dikarya</taxon>
        <taxon>Basidiomycota</taxon>
        <taxon>Agaricomycotina</taxon>
        <taxon>Agaricomycetes</taxon>
        <taxon>Polyporales</taxon>
        <taxon>Phanerochaetaceae</taxon>
        <taxon>Phanerochaete</taxon>
    </lineage>
</organism>
<protein>
    <recommendedName>
        <fullName evidence="1">BTB domain-containing protein</fullName>
    </recommendedName>
</protein>
<dbReference type="KEGG" id="pco:PHACADRAFT_258646"/>
<dbReference type="HOGENOM" id="CLU_052397_0_2_1"/>